<dbReference type="Proteomes" id="UP000319313">
    <property type="component" value="Unassembled WGS sequence"/>
</dbReference>
<dbReference type="SUPFAM" id="SSF143100">
    <property type="entry name" value="TTHA1013/TTHA0281-like"/>
    <property type="match status" value="1"/>
</dbReference>
<evidence type="ECO:0000259" key="1">
    <source>
        <dbReference type="Pfam" id="PF15919"/>
    </source>
</evidence>
<evidence type="ECO:0000313" key="2">
    <source>
        <dbReference type="EMBL" id="TRU24911.1"/>
    </source>
</evidence>
<dbReference type="AlphaFoldDB" id="A0A552DRT1"/>
<organism evidence="2 3">
    <name type="scientific">Microcystis aeruginosa Ma_SC_T_19800800_S464</name>
    <dbReference type="NCBI Taxonomy" id="2486257"/>
    <lineage>
        <taxon>Bacteria</taxon>
        <taxon>Bacillati</taxon>
        <taxon>Cyanobacteriota</taxon>
        <taxon>Cyanophyceae</taxon>
        <taxon>Oscillatoriophycideae</taxon>
        <taxon>Chroococcales</taxon>
        <taxon>Microcystaceae</taxon>
        <taxon>Microcystis</taxon>
    </lineage>
</organism>
<name>A0A552DRT1_MICAE</name>
<protein>
    <submittedName>
        <fullName evidence="2">Type II toxin-antitoxin system HicB family antitoxin</fullName>
    </submittedName>
</protein>
<dbReference type="InterPro" id="IPR051404">
    <property type="entry name" value="TA_system_antitoxin"/>
</dbReference>
<dbReference type="EMBL" id="SFBL01000112">
    <property type="protein sequence ID" value="TRU24911.1"/>
    <property type="molecule type" value="Genomic_DNA"/>
</dbReference>
<dbReference type="Pfam" id="PF15919">
    <property type="entry name" value="HicB_lk_antitox"/>
    <property type="match status" value="1"/>
</dbReference>
<sequence>MSTSNKTKLESLEFYLGLKYPITIYPDDQGGYVSEIKHLPGCFTQGETIEETLANIDDARKLWLETAYEYGDHIPLPSTNIMGEVESF</sequence>
<dbReference type="InterPro" id="IPR031807">
    <property type="entry name" value="HicB-like"/>
</dbReference>
<dbReference type="InterPro" id="IPR035069">
    <property type="entry name" value="TTHA1013/TTHA0281-like"/>
</dbReference>
<comment type="caution">
    <text evidence="2">The sequence shown here is derived from an EMBL/GenBank/DDBJ whole genome shotgun (WGS) entry which is preliminary data.</text>
</comment>
<accession>A0A552DRT1</accession>
<evidence type="ECO:0000313" key="3">
    <source>
        <dbReference type="Proteomes" id="UP000319313"/>
    </source>
</evidence>
<reference evidence="2 3" key="1">
    <citation type="submission" date="2019-01" db="EMBL/GenBank/DDBJ databases">
        <title>Coherence of Microcystis species and biogeography revealed through population genomics.</title>
        <authorList>
            <person name="Perez-Carrascal O.M."/>
            <person name="Terrat Y."/>
            <person name="Giani A."/>
            <person name="Fortin N."/>
            <person name="Tromas N."/>
            <person name="Shapiro B.J."/>
        </authorList>
    </citation>
    <scope>NUCLEOTIDE SEQUENCE [LARGE SCALE GENOMIC DNA]</scope>
    <source>
        <strain evidence="2">Ma_SC_T_19800800_S464</strain>
    </source>
</reference>
<dbReference type="PANTHER" id="PTHR34504:SF2">
    <property type="entry name" value="UPF0150 PROTEIN SSL0259"/>
    <property type="match status" value="1"/>
</dbReference>
<proteinExistence type="predicted"/>
<dbReference type="PANTHER" id="PTHR34504">
    <property type="entry name" value="ANTITOXIN HICB"/>
    <property type="match status" value="1"/>
</dbReference>
<gene>
    <name evidence="2" type="ORF">EWV81_13105</name>
</gene>
<feature type="domain" description="HicB-like antitoxin of toxin-antitoxin system" evidence="1">
    <location>
        <begin position="20"/>
        <end position="78"/>
    </location>
</feature>
<dbReference type="Gene3D" id="3.30.160.250">
    <property type="match status" value="1"/>
</dbReference>